<evidence type="ECO:0000256" key="3">
    <source>
        <dbReference type="ARBA" id="ARBA00005150"/>
    </source>
</evidence>
<evidence type="ECO:0000256" key="17">
    <source>
        <dbReference type="ARBA" id="ARBA00047493"/>
    </source>
</evidence>
<evidence type="ECO:0000259" key="22">
    <source>
        <dbReference type="Pfam" id="PF02875"/>
    </source>
</evidence>
<comment type="function">
    <text evidence="1">Functions in two distinct reactions of the de novo folate biosynthetic pathway. Catalyzes the addition of a glutamate residue to dihydropteroate (7,8-dihydropteroate or H2Pte) to form dihydrofolate (7,8-dihydrofolate monoglutamate or H2Pte-Glu). Also catalyzes successive additions of L-glutamate to tetrahydrofolate or 10-formyltetrahydrofolate or 5,10-methylenetetrahydrofolate, leading to folylpolyglutamate derivatives.</text>
</comment>
<comment type="catalytic activity">
    <reaction evidence="17">
        <text>(6S)-5,6,7,8-tetrahydrofolyl-(gamma-L-Glu)(n) + L-glutamate + ATP = (6S)-5,6,7,8-tetrahydrofolyl-(gamma-L-Glu)(n+1) + ADP + phosphate + H(+)</text>
        <dbReference type="Rhea" id="RHEA:10580"/>
        <dbReference type="Rhea" id="RHEA-COMP:14738"/>
        <dbReference type="Rhea" id="RHEA-COMP:14740"/>
        <dbReference type="ChEBI" id="CHEBI:15378"/>
        <dbReference type="ChEBI" id="CHEBI:29985"/>
        <dbReference type="ChEBI" id="CHEBI:30616"/>
        <dbReference type="ChEBI" id="CHEBI:43474"/>
        <dbReference type="ChEBI" id="CHEBI:141005"/>
        <dbReference type="ChEBI" id="CHEBI:456216"/>
        <dbReference type="EC" id="6.3.2.17"/>
    </reaction>
</comment>
<dbReference type="Gene3D" id="3.40.1190.10">
    <property type="entry name" value="Mur-like, catalytic domain"/>
    <property type="match status" value="1"/>
</dbReference>
<dbReference type="PATRIC" id="fig|452.5.peg.1806"/>
<keyword evidence="13" id="KW-0289">Folate biosynthesis</keyword>
<dbReference type="PANTHER" id="PTHR11136:SF0">
    <property type="entry name" value="DIHYDROFOLATE SYNTHETASE-RELATED"/>
    <property type="match status" value="1"/>
</dbReference>
<evidence type="ECO:0000256" key="1">
    <source>
        <dbReference type="ARBA" id="ARBA00002714"/>
    </source>
</evidence>
<comment type="catalytic activity">
    <reaction evidence="19">
        <text>(6R)-5,10-methylenetetrahydrofolyl-(gamma-L-Glu)(n) + L-glutamate + ATP = (6R)-5,10-methylenetetrahydrofolyl-(gamma-L-Glu)(n+1) + ADP + phosphate + H(+)</text>
        <dbReference type="Rhea" id="RHEA:51912"/>
        <dbReference type="Rhea" id="RHEA-COMP:13257"/>
        <dbReference type="Rhea" id="RHEA-COMP:13258"/>
        <dbReference type="ChEBI" id="CHEBI:15378"/>
        <dbReference type="ChEBI" id="CHEBI:29985"/>
        <dbReference type="ChEBI" id="CHEBI:30616"/>
        <dbReference type="ChEBI" id="CHEBI:43474"/>
        <dbReference type="ChEBI" id="CHEBI:136572"/>
        <dbReference type="ChEBI" id="CHEBI:456216"/>
        <dbReference type="EC" id="6.3.2.17"/>
    </reaction>
</comment>
<evidence type="ECO:0000256" key="9">
    <source>
        <dbReference type="ARBA" id="ARBA00022723"/>
    </source>
</evidence>
<keyword evidence="9" id="KW-0479">Metal-binding</keyword>
<evidence type="ECO:0000256" key="8">
    <source>
        <dbReference type="ARBA" id="ARBA00022598"/>
    </source>
</evidence>
<evidence type="ECO:0000256" key="13">
    <source>
        <dbReference type="ARBA" id="ARBA00022909"/>
    </source>
</evidence>
<evidence type="ECO:0000256" key="2">
    <source>
        <dbReference type="ARBA" id="ARBA00004799"/>
    </source>
</evidence>
<dbReference type="EMBL" id="LNYX01000014">
    <property type="protein sequence ID" value="KTD64126.1"/>
    <property type="molecule type" value="Genomic_DNA"/>
</dbReference>
<reference evidence="24 25" key="1">
    <citation type="submission" date="2015-11" db="EMBL/GenBank/DDBJ databases">
        <title>Genomic analysis of 38 Legionella species identifies large and diverse effector repertoires.</title>
        <authorList>
            <person name="Burstein D."/>
            <person name="Amaro F."/>
            <person name="Zusman T."/>
            <person name="Lifshitz Z."/>
            <person name="Cohen O."/>
            <person name="Gilbert J.A."/>
            <person name="Pupko T."/>
            <person name="Shuman H.A."/>
            <person name="Segal G."/>
        </authorList>
    </citation>
    <scope>NUCLEOTIDE SEQUENCE [LARGE SCALE GENOMIC DNA]</scope>
    <source>
        <strain evidence="24 25">Mt.St.Helens-9</strain>
    </source>
</reference>
<evidence type="ECO:0000256" key="18">
    <source>
        <dbReference type="ARBA" id="ARBA00047808"/>
    </source>
</evidence>
<keyword evidence="8 21" id="KW-0436">Ligase</keyword>
<dbReference type="EC" id="6.3.2.17" evidence="6"/>
<name>A0A0W0Z5C1_LEGSP</name>
<evidence type="ECO:0000313" key="25">
    <source>
        <dbReference type="Proteomes" id="UP000054877"/>
    </source>
</evidence>
<keyword evidence="11 21" id="KW-0067">ATP-binding</keyword>
<dbReference type="EC" id="6.3.2.12" evidence="5"/>
<dbReference type="InterPro" id="IPR013221">
    <property type="entry name" value="Mur_ligase_cen"/>
</dbReference>
<evidence type="ECO:0000256" key="12">
    <source>
        <dbReference type="ARBA" id="ARBA00022842"/>
    </source>
</evidence>
<dbReference type="Pfam" id="PF02875">
    <property type="entry name" value="Mur_ligase_C"/>
    <property type="match status" value="1"/>
</dbReference>
<gene>
    <name evidence="24" type="primary">folC</name>
    <name evidence="24" type="ORF">Lspi_1645</name>
</gene>
<dbReference type="PANTHER" id="PTHR11136">
    <property type="entry name" value="FOLYLPOLYGLUTAMATE SYNTHASE-RELATED"/>
    <property type="match status" value="1"/>
</dbReference>
<evidence type="ECO:0000256" key="15">
    <source>
        <dbReference type="ARBA" id="ARBA00030592"/>
    </source>
</evidence>
<organism evidence="24 25">
    <name type="scientific">Legionella spiritensis</name>
    <dbReference type="NCBI Taxonomy" id="452"/>
    <lineage>
        <taxon>Bacteria</taxon>
        <taxon>Pseudomonadati</taxon>
        <taxon>Pseudomonadota</taxon>
        <taxon>Gammaproteobacteria</taxon>
        <taxon>Legionellales</taxon>
        <taxon>Legionellaceae</taxon>
        <taxon>Legionella</taxon>
    </lineage>
</organism>
<feature type="domain" description="Mur ligase C-terminal" evidence="22">
    <location>
        <begin position="293"/>
        <end position="415"/>
    </location>
</feature>
<dbReference type="InterPro" id="IPR018109">
    <property type="entry name" value="Folylpolyglutamate_synth_CS"/>
</dbReference>
<protein>
    <recommendedName>
        <fullName evidence="7">Dihydrofolate synthase/folylpolyglutamate synthase</fullName>
        <ecNumber evidence="5">6.3.2.12</ecNumber>
        <ecNumber evidence="6">6.3.2.17</ecNumber>
    </recommendedName>
    <alternativeName>
        <fullName evidence="16">Folylpoly-gamma-glutamate synthetase-dihydrofolate synthetase</fullName>
    </alternativeName>
    <alternativeName>
        <fullName evidence="14">Folylpolyglutamate synthetase</fullName>
    </alternativeName>
    <alternativeName>
        <fullName evidence="15">Tetrahydrofolylpolyglutamate synthase</fullName>
    </alternativeName>
</protein>
<dbReference type="Gene3D" id="3.90.190.20">
    <property type="entry name" value="Mur ligase, C-terminal domain"/>
    <property type="match status" value="1"/>
</dbReference>
<dbReference type="Proteomes" id="UP000054877">
    <property type="component" value="Unassembled WGS sequence"/>
</dbReference>
<dbReference type="STRING" id="452.Lspi_1645"/>
<dbReference type="RefSeq" id="WP_231950414.1">
    <property type="nucleotide sequence ID" value="NZ_CAAAII010000001.1"/>
</dbReference>
<dbReference type="InterPro" id="IPR001645">
    <property type="entry name" value="Folylpolyglutamate_synth"/>
</dbReference>
<accession>A0A0W0Z5C1</accession>
<proteinExistence type="inferred from homology"/>
<evidence type="ECO:0000256" key="20">
    <source>
        <dbReference type="ARBA" id="ARBA00049161"/>
    </source>
</evidence>
<sequence length="433" mass="48018">MSHQIESCRREYRNWPLEVWLHELEIRHKEEIQLGLSRITAVARRLSLLQPEARIITVAGTNGKGSTVAALQYMYLCAGYQVGTYTSPHLEIFNERITVNGVPVSDHALVEAFSVIEEARADVHLTYFEVATLAALYHFNHYPLDVIILEVGLGGRLDATNIIDNDLAIITTIDFDHQNYLGHTLDQIGHEKAGILRPGKPFIYADKNPPASVMEKARQLKCLTFINGEHYQYQDRSGQFELIFGQSITELDSPSLHGNAVGAAIMAAKILHHDLPVAPGQLREGLSMAKLPGRLQLIDNMPHSVLLDVAHNAQAAENLAKYIAKTFPGRTIHAVFSALSDKNIPALIAPLKPLVNAWYAAQLQNQRASTVKQLELAFATNEIYNVFCHNTPLAAYQAACEQLNEGDLIVIYGSFFTVSSVLPAIRVTLSERN</sequence>
<evidence type="ECO:0000259" key="23">
    <source>
        <dbReference type="Pfam" id="PF08245"/>
    </source>
</evidence>
<dbReference type="InterPro" id="IPR036615">
    <property type="entry name" value="Mur_ligase_C_dom_sf"/>
</dbReference>
<dbReference type="GO" id="GO:0046654">
    <property type="term" value="P:tetrahydrofolate biosynthetic process"/>
    <property type="evidence" value="ECO:0007669"/>
    <property type="project" value="UniProtKB-UniPathway"/>
</dbReference>
<dbReference type="GO" id="GO:0046656">
    <property type="term" value="P:folic acid biosynthetic process"/>
    <property type="evidence" value="ECO:0007669"/>
    <property type="project" value="UniProtKB-KW"/>
</dbReference>
<dbReference type="InterPro" id="IPR036565">
    <property type="entry name" value="Mur-like_cat_sf"/>
</dbReference>
<evidence type="ECO:0000256" key="21">
    <source>
        <dbReference type="PIRNR" id="PIRNR001563"/>
    </source>
</evidence>
<evidence type="ECO:0000256" key="7">
    <source>
        <dbReference type="ARBA" id="ARBA00019357"/>
    </source>
</evidence>
<evidence type="ECO:0000256" key="14">
    <source>
        <dbReference type="ARBA" id="ARBA00030048"/>
    </source>
</evidence>
<dbReference type="SUPFAM" id="SSF53244">
    <property type="entry name" value="MurD-like peptide ligases, peptide-binding domain"/>
    <property type="match status" value="1"/>
</dbReference>
<evidence type="ECO:0000256" key="5">
    <source>
        <dbReference type="ARBA" id="ARBA00013023"/>
    </source>
</evidence>
<evidence type="ECO:0000256" key="6">
    <source>
        <dbReference type="ARBA" id="ARBA00013025"/>
    </source>
</evidence>
<comment type="pathway">
    <text evidence="3">Cofactor biosynthesis; tetrahydrofolylpolyglutamate biosynthesis.</text>
</comment>
<dbReference type="GO" id="GO:0046872">
    <property type="term" value="F:metal ion binding"/>
    <property type="evidence" value="ECO:0007669"/>
    <property type="project" value="UniProtKB-KW"/>
</dbReference>
<dbReference type="GO" id="GO:0004326">
    <property type="term" value="F:tetrahydrofolylpolyglutamate synthase activity"/>
    <property type="evidence" value="ECO:0007669"/>
    <property type="project" value="UniProtKB-EC"/>
</dbReference>
<dbReference type="PIRSF" id="PIRSF001563">
    <property type="entry name" value="Folylpolyglu_synth"/>
    <property type="match status" value="1"/>
</dbReference>
<comment type="catalytic activity">
    <reaction evidence="18">
        <text>10-formyltetrahydrofolyl-(gamma-L-Glu)(n) + L-glutamate + ATP = 10-formyltetrahydrofolyl-(gamma-L-Glu)(n+1) + ADP + phosphate + H(+)</text>
        <dbReference type="Rhea" id="RHEA:51904"/>
        <dbReference type="Rhea" id="RHEA-COMP:13088"/>
        <dbReference type="Rhea" id="RHEA-COMP:14300"/>
        <dbReference type="ChEBI" id="CHEBI:15378"/>
        <dbReference type="ChEBI" id="CHEBI:29985"/>
        <dbReference type="ChEBI" id="CHEBI:30616"/>
        <dbReference type="ChEBI" id="CHEBI:43474"/>
        <dbReference type="ChEBI" id="CHEBI:134413"/>
        <dbReference type="ChEBI" id="CHEBI:456216"/>
        <dbReference type="EC" id="6.3.2.17"/>
    </reaction>
</comment>
<keyword evidence="12" id="KW-0460">Magnesium</keyword>
<feature type="domain" description="Mur ligase central" evidence="23">
    <location>
        <begin position="58"/>
        <end position="224"/>
    </location>
</feature>
<evidence type="ECO:0000256" key="19">
    <source>
        <dbReference type="ARBA" id="ARBA00049035"/>
    </source>
</evidence>
<evidence type="ECO:0000256" key="10">
    <source>
        <dbReference type="ARBA" id="ARBA00022741"/>
    </source>
</evidence>
<evidence type="ECO:0000256" key="4">
    <source>
        <dbReference type="ARBA" id="ARBA00008276"/>
    </source>
</evidence>
<dbReference type="GO" id="GO:0005524">
    <property type="term" value="F:ATP binding"/>
    <property type="evidence" value="ECO:0007669"/>
    <property type="project" value="UniProtKB-KW"/>
</dbReference>
<comment type="catalytic activity">
    <reaction evidence="20">
        <text>7,8-dihydropteroate + L-glutamate + ATP = 7,8-dihydrofolate + ADP + phosphate + H(+)</text>
        <dbReference type="Rhea" id="RHEA:23584"/>
        <dbReference type="ChEBI" id="CHEBI:15378"/>
        <dbReference type="ChEBI" id="CHEBI:17839"/>
        <dbReference type="ChEBI" id="CHEBI:29985"/>
        <dbReference type="ChEBI" id="CHEBI:30616"/>
        <dbReference type="ChEBI" id="CHEBI:43474"/>
        <dbReference type="ChEBI" id="CHEBI:57451"/>
        <dbReference type="ChEBI" id="CHEBI:456216"/>
        <dbReference type="EC" id="6.3.2.12"/>
    </reaction>
</comment>
<comment type="pathway">
    <text evidence="2">Cofactor biosynthesis; tetrahydrofolate biosynthesis; 7,8-dihydrofolate from 2-amino-4-hydroxy-6-hydroxymethyl-7,8-dihydropteridine diphosphate and 4-aminobenzoate: step 2/2.</text>
</comment>
<evidence type="ECO:0000256" key="11">
    <source>
        <dbReference type="ARBA" id="ARBA00022840"/>
    </source>
</evidence>
<dbReference type="NCBIfam" id="TIGR01499">
    <property type="entry name" value="folC"/>
    <property type="match status" value="1"/>
</dbReference>
<dbReference type="Pfam" id="PF08245">
    <property type="entry name" value="Mur_ligase_M"/>
    <property type="match status" value="1"/>
</dbReference>
<dbReference type="AlphaFoldDB" id="A0A0W0Z5C1"/>
<dbReference type="GO" id="GO:0008841">
    <property type="term" value="F:dihydrofolate synthase activity"/>
    <property type="evidence" value="ECO:0007669"/>
    <property type="project" value="UniProtKB-EC"/>
</dbReference>
<evidence type="ECO:0000313" key="24">
    <source>
        <dbReference type="EMBL" id="KTD64126.1"/>
    </source>
</evidence>
<dbReference type="InterPro" id="IPR004101">
    <property type="entry name" value="Mur_ligase_C"/>
</dbReference>
<comment type="similarity">
    <text evidence="4 21">Belongs to the folylpolyglutamate synthase family.</text>
</comment>
<dbReference type="GO" id="GO:0005737">
    <property type="term" value="C:cytoplasm"/>
    <property type="evidence" value="ECO:0007669"/>
    <property type="project" value="TreeGrafter"/>
</dbReference>
<keyword evidence="25" id="KW-1185">Reference proteome</keyword>
<comment type="caution">
    <text evidence="24">The sequence shown here is derived from an EMBL/GenBank/DDBJ whole genome shotgun (WGS) entry which is preliminary data.</text>
</comment>
<dbReference type="SUPFAM" id="SSF53623">
    <property type="entry name" value="MurD-like peptide ligases, catalytic domain"/>
    <property type="match status" value="1"/>
</dbReference>
<dbReference type="UniPathway" id="UPA00077">
    <property type="reaction ID" value="UER00157"/>
</dbReference>
<dbReference type="PROSITE" id="PS01012">
    <property type="entry name" value="FOLYLPOLYGLU_SYNT_2"/>
    <property type="match status" value="1"/>
</dbReference>
<keyword evidence="10 21" id="KW-0547">Nucleotide-binding</keyword>
<evidence type="ECO:0000256" key="16">
    <source>
        <dbReference type="ARBA" id="ARBA00032510"/>
    </source>
</evidence>